<dbReference type="InterPro" id="IPR020449">
    <property type="entry name" value="Tscrpt_reg_AraC-type_HTH"/>
</dbReference>
<dbReference type="PROSITE" id="PS00041">
    <property type="entry name" value="HTH_ARAC_FAMILY_1"/>
    <property type="match status" value="1"/>
</dbReference>
<keyword evidence="2" id="KW-0238">DNA-binding</keyword>
<organism evidence="5 6">
    <name type="scientific">Chitinophaga chungangae</name>
    <dbReference type="NCBI Taxonomy" id="2821488"/>
    <lineage>
        <taxon>Bacteria</taxon>
        <taxon>Pseudomonadati</taxon>
        <taxon>Bacteroidota</taxon>
        <taxon>Chitinophagia</taxon>
        <taxon>Chitinophagales</taxon>
        <taxon>Chitinophagaceae</taxon>
        <taxon>Chitinophaga</taxon>
    </lineage>
</organism>
<evidence type="ECO:0000256" key="3">
    <source>
        <dbReference type="ARBA" id="ARBA00023163"/>
    </source>
</evidence>
<dbReference type="Pfam" id="PF12833">
    <property type="entry name" value="HTH_18"/>
    <property type="match status" value="1"/>
</dbReference>
<keyword evidence="1" id="KW-0805">Transcription regulation</keyword>
<dbReference type="SMART" id="SM00342">
    <property type="entry name" value="HTH_ARAC"/>
    <property type="match status" value="1"/>
</dbReference>
<reference evidence="6" key="1">
    <citation type="submission" date="2021-03" db="EMBL/GenBank/DDBJ databases">
        <title>Assistant Professor.</title>
        <authorList>
            <person name="Huq M.A."/>
        </authorList>
    </citation>
    <scope>NUCLEOTIDE SEQUENCE [LARGE SCALE GENOMIC DNA]</scope>
    <source>
        <strain evidence="6">MAH-28</strain>
    </source>
</reference>
<proteinExistence type="predicted"/>
<dbReference type="InterPro" id="IPR018062">
    <property type="entry name" value="HTH_AraC-typ_CS"/>
</dbReference>
<dbReference type="PROSITE" id="PS01124">
    <property type="entry name" value="HTH_ARAC_FAMILY_2"/>
    <property type="match status" value="1"/>
</dbReference>
<dbReference type="PRINTS" id="PR00032">
    <property type="entry name" value="HTHARAC"/>
</dbReference>
<evidence type="ECO:0000313" key="6">
    <source>
        <dbReference type="Proteomes" id="UP000679126"/>
    </source>
</evidence>
<sequence>MTPKLTRDALNAIASHAFFRDHATLAQEQTLDSDDLWDPLQALMHFQVTALPGAQRISIVDAERLQAVKDYLRTEFLSPQLSLDLLCRRFGLNEFKLKKGFKQLFGNTVFGFVQELKMKAARRMLVEERLNVNEVADNLGYSSPNHFSAAFKKMYGYPPARLKTFIQGIFQPQ</sequence>
<feature type="domain" description="HTH araC/xylS-type" evidence="4">
    <location>
        <begin position="66"/>
        <end position="165"/>
    </location>
</feature>
<evidence type="ECO:0000259" key="4">
    <source>
        <dbReference type="PROSITE" id="PS01124"/>
    </source>
</evidence>
<dbReference type="InterPro" id="IPR018060">
    <property type="entry name" value="HTH_AraC"/>
</dbReference>
<dbReference type="SUPFAM" id="SSF46689">
    <property type="entry name" value="Homeodomain-like"/>
    <property type="match status" value="1"/>
</dbReference>
<dbReference type="InterPro" id="IPR053142">
    <property type="entry name" value="PchR_regulatory_protein"/>
</dbReference>
<dbReference type="InterPro" id="IPR009057">
    <property type="entry name" value="Homeodomain-like_sf"/>
</dbReference>
<accession>A0ABS3YD77</accession>
<keyword evidence="6" id="KW-1185">Reference proteome</keyword>
<name>A0ABS3YD77_9BACT</name>
<dbReference type="Gene3D" id="1.10.10.60">
    <property type="entry name" value="Homeodomain-like"/>
    <property type="match status" value="1"/>
</dbReference>
<protein>
    <submittedName>
        <fullName evidence="5">Helix-turn-helix transcriptional regulator</fullName>
    </submittedName>
</protein>
<keyword evidence="3" id="KW-0804">Transcription</keyword>
<evidence type="ECO:0000256" key="1">
    <source>
        <dbReference type="ARBA" id="ARBA00023015"/>
    </source>
</evidence>
<evidence type="ECO:0000256" key="2">
    <source>
        <dbReference type="ARBA" id="ARBA00023125"/>
    </source>
</evidence>
<dbReference type="Proteomes" id="UP000679126">
    <property type="component" value="Unassembled WGS sequence"/>
</dbReference>
<evidence type="ECO:0000313" key="5">
    <source>
        <dbReference type="EMBL" id="MBO9152410.1"/>
    </source>
</evidence>
<dbReference type="EMBL" id="JAGHKP010000002">
    <property type="protein sequence ID" value="MBO9152410.1"/>
    <property type="molecule type" value="Genomic_DNA"/>
</dbReference>
<dbReference type="PANTHER" id="PTHR47893">
    <property type="entry name" value="REGULATORY PROTEIN PCHR"/>
    <property type="match status" value="1"/>
</dbReference>
<dbReference type="PANTHER" id="PTHR47893:SF1">
    <property type="entry name" value="REGULATORY PROTEIN PCHR"/>
    <property type="match status" value="1"/>
</dbReference>
<gene>
    <name evidence="5" type="ORF">J7I43_09335</name>
</gene>
<dbReference type="RefSeq" id="WP_209145402.1">
    <property type="nucleotide sequence ID" value="NZ_JAGHKP010000002.1"/>
</dbReference>
<comment type="caution">
    <text evidence="5">The sequence shown here is derived from an EMBL/GenBank/DDBJ whole genome shotgun (WGS) entry which is preliminary data.</text>
</comment>